<sequence length="427" mass="47629">MNCSPCGDNCCGIPFRKATKICAVLDIGYCLLMFVSSLTLLLAWEAAVANFDWIKPLLKMLAERPSSASSIHGNRNREAEQAQEAFEAIDKQAVKWVVRGLLIAFVLVHILQAALGVGLYIAAERKHKFFCKIWIGLSIPLLPFFMLRVLELLIVFSFIFEIDQEEKEADEAAKNAEKATEKKATVPLDNHQANEPVKHQLTLSTVSTPKPTPKTPRATTPSLYPSPPMYDYPGEDISPKYNGFAGTGQSTNVFGAISIIIWGTLLHLSRPNTKKNLNDETDSEFIDAIDDGDFNGIFLSLLVVSILQFILSFLLLIGVILKNVVIFYIWILSSTITVPVNGVLPKIYEMVVVYAYTEELASDAHGTALIEFRKLPFTCNIEMQHYPPPAYGMRRTRENGGRNGTAFLQRKSIFMQVPPVFQSHLRA</sequence>
<feature type="transmembrane region" description="Helical" evidence="2">
    <location>
        <begin position="297"/>
        <end position="321"/>
    </location>
</feature>
<reference evidence="3 4" key="1">
    <citation type="submission" date="2024-08" db="EMBL/GenBank/DDBJ databases">
        <authorList>
            <person name="Cucini C."/>
            <person name="Frati F."/>
        </authorList>
    </citation>
    <scope>NUCLEOTIDE SEQUENCE [LARGE SCALE GENOMIC DNA]</scope>
</reference>
<evidence type="ECO:0000256" key="1">
    <source>
        <dbReference type="SAM" id="MobiDB-lite"/>
    </source>
</evidence>
<evidence type="ECO:0008006" key="5">
    <source>
        <dbReference type="Google" id="ProtNLM"/>
    </source>
</evidence>
<name>A0ABP1RDS4_9HEXA</name>
<comment type="caution">
    <text evidence="3">The sequence shown here is derived from an EMBL/GenBank/DDBJ whole genome shotgun (WGS) entry which is preliminary data.</text>
</comment>
<feature type="compositionally biased region" description="Low complexity" evidence="1">
    <location>
        <begin position="205"/>
        <end position="222"/>
    </location>
</feature>
<keyword evidence="4" id="KW-1185">Reference proteome</keyword>
<keyword evidence="2" id="KW-0472">Membrane</keyword>
<feature type="transmembrane region" description="Helical" evidence="2">
    <location>
        <begin position="327"/>
        <end position="344"/>
    </location>
</feature>
<feature type="transmembrane region" description="Helical" evidence="2">
    <location>
        <begin position="23"/>
        <end position="44"/>
    </location>
</feature>
<proteinExistence type="predicted"/>
<keyword evidence="2" id="KW-1133">Transmembrane helix</keyword>
<gene>
    <name evidence="3" type="ORF">ODALV1_LOCUS19447</name>
</gene>
<evidence type="ECO:0000256" key="2">
    <source>
        <dbReference type="SAM" id="Phobius"/>
    </source>
</evidence>
<feature type="region of interest" description="Disordered" evidence="1">
    <location>
        <begin position="205"/>
        <end position="225"/>
    </location>
</feature>
<evidence type="ECO:0000313" key="3">
    <source>
        <dbReference type="EMBL" id="CAL8121570.1"/>
    </source>
</evidence>
<organism evidence="3 4">
    <name type="scientific">Orchesella dallaii</name>
    <dbReference type="NCBI Taxonomy" id="48710"/>
    <lineage>
        <taxon>Eukaryota</taxon>
        <taxon>Metazoa</taxon>
        <taxon>Ecdysozoa</taxon>
        <taxon>Arthropoda</taxon>
        <taxon>Hexapoda</taxon>
        <taxon>Collembola</taxon>
        <taxon>Entomobryomorpha</taxon>
        <taxon>Entomobryoidea</taxon>
        <taxon>Orchesellidae</taxon>
        <taxon>Orchesellinae</taxon>
        <taxon>Orchesella</taxon>
    </lineage>
</organism>
<dbReference type="Proteomes" id="UP001642540">
    <property type="component" value="Unassembled WGS sequence"/>
</dbReference>
<feature type="transmembrane region" description="Helical" evidence="2">
    <location>
        <begin position="101"/>
        <end position="122"/>
    </location>
</feature>
<keyword evidence="2" id="KW-0812">Transmembrane</keyword>
<protein>
    <recommendedName>
        <fullName evidence="5">Transmembrane protein</fullName>
    </recommendedName>
</protein>
<accession>A0ABP1RDS4</accession>
<feature type="transmembrane region" description="Helical" evidence="2">
    <location>
        <begin position="134"/>
        <end position="160"/>
    </location>
</feature>
<dbReference type="EMBL" id="CAXLJM020000065">
    <property type="protein sequence ID" value="CAL8121570.1"/>
    <property type="molecule type" value="Genomic_DNA"/>
</dbReference>
<evidence type="ECO:0000313" key="4">
    <source>
        <dbReference type="Proteomes" id="UP001642540"/>
    </source>
</evidence>
<feature type="transmembrane region" description="Helical" evidence="2">
    <location>
        <begin position="250"/>
        <end position="268"/>
    </location>
</feature>